<evidence type="ECO:0000256" key="6">
    <source>
        <dbReference type="PROSITE-ProRule" id="PRU01240"/>
    </source>
</evidence>
<dbReference type="PANTHER" id="PTHR10795">
    <property type="entry name" value="PROPROTEIN CONVERTASE SUBTILISIN/KEXIN"/>
    <property type="match status" value="1"/>
</dbReference>
<dbReference type="GO" id="GO:0006508">
    <property type="term" value="P:proteolysis"/>
    <property type="evidence" value="ECO:0007669"/>
    <property type="project" value="UniProtKB-KW"/>
</dbReference>
<gene>
    <name evidence="12" type="ORF">URODEC1_LOCUS48280</name>
</gene>
<evidence type="ECO:0000256" key="2">
    <source>
        <dbReference type="ARBA" id="ARBA00022670"/>
    </source>
</evidence>
<dbReference type="Proteomes" id="UP001497457">
    <property type="component" value="Chromosome 2b"/>
</dbReference>
<dbReference type="InterPro" id="IPR000209">
    <property type="entry name" value="Peptidase_S8/S53_dom"/>
</dbReference>
<feature type="signal peptide" evidence="8">
    <location>
        <begin position="1"/>
        <end position="21"/>
    </location>
</feature>
<feature type="region of interest" description="Disordered" evidence="7">
    <location>
        <begin position="152"/>
        <end position="179"/>
    </location>
</feature>
<feature type="domain" description="Subtilisin-like protease fibronectin type-III" evidence="11">
    <location>
        <begin position="399"/>
        <end position="471"/>
    </location>
</feature>
<comment type="caution">
    <text evidence="6">Lacks conserved residue(s) required for the propagation of feature annotation.</text>
</comment>
<evidence type="ECO:0000313" key="12">
    <source>
        <dbReference type="EMBL" id="CAL4967293.1"/>
    </source>
</evidence>
<protein>
    <submittedName>
        <fullName evidence="12">Uncharacterized protein</fullName>
    </submittedName>
</protein>
<evidence type="ECO:0000256" key="4">
    <source>
        <dbReference type="ARBA" id="ARBA00022801"/>
    </source>
</evidence>
<dbReference type="InterPro" id="IPR010259">
    <property type="entry name" value="S8pro/Inhibitor_I9"/>
</dbReference>
<dbReference type="Pfam" id="PF17766">
    <property type="entry name" value="fn3_6"/>
    <property type="match status" value="1"/>
</dbReference>
<evidence type="ECO:0000256" key="3">
    <source>
        <dbReference type="ARBA" id="ARBA00022729"/>
    </source>
</evidence>
<evidence type="ECO:0000259" key="10">
    <source>
        <dbReference type="Pfam" id="PF05922"/>
    </source>
</evidence>
<feature type="chain" id="PRO_5044777540" evidence="8">
    <location>
        <begin position="22"/>
        <end position="477"/>
    </location>
</feature>
<dbReference type="SUPFAM" id="SSF52743">
    <property type="entry name" value="Subtilisin-like"/>
    <property type="match status" value="1"/>
</dbReference>
<keyword evidence="5" id="KW-0720">Serine protease</keyword>
<organism evidence="12 13">
    <name type="scientific">Urochloa decumbens</name>
    <dbReference type="NCBI Taxonomy" id="240449"/>
    <lineage>
        <taxon>Eukaryota</taxon>
        <taxon>Viridiplantae</taxon>
        <taxon>Streptophyta</taxon>
        <taxon>Embryophyta</taxon>
        <taxon>Tracheophyta</taxon>
        <taxon>Spermatophyta</taxon>
        <taxon>Magnoliopsida</taxon>
        <taxon>Liliopsida</taxon>
        <taxon>Poales</taxon>
        <taxon>Poaceae</taxon>
        <taxon>PACMAD clade</taxon>
        <taxon>Panicoideae</taxon>
        <taxon>Panicodae</taxon>
        <taxon>Paniceae</taxon>
        <taxon>Melinidinae</taxon>
        <taxon>Urochloa</taxon>
    </lineage>
</organism>
<dbReference type="InterPro" id="IPR036852">
    <property type="entry name" value="Peptidase_S8/S53_dom_sf"/>
</dbReference>
<dbReference type="EMBL" id="OZ075112">
    <property type="protein sequence ID" value="CAL4967293.1"/>
    <property type="molecule type" value="Genomic_DNA"/>
</dbReference>
<keyword evidence="13" id="KW-1185">Reference proteome</keyword>
<keyword evidence="3 8" id="KW-0732">Signal</keyword>
<dbReference type="Pfam" id="PF05922">
    <property type="entry name" value="Inhibitor_I9"/>
    <property type="match status" value="1"/>
</dbReference>
<evidence type="ECO:0000256" key="1">
    <source>
        <dbReference type="ARBA" id="ARBA00011073"/>
    </source>
</evidence>
<feature type="compositionally biased region" description="Low complexity" evidence="7">
    <location>
        <begin position="160"/>
        <end position="170"/>
    </location>
</feature>
<dbReference type="Gene3D" id="3.40.50.200">
    <property type="entry name" value="Peptidase S8/S53 domain"/>
    <property type="match status" value="2"/>
</dbReference>
<reference evidence="12" key="1">
    <citation type="submission" date="2024-10" db="EMBL/GenBank/DDBJ databases">
        <authorList>
            <person name="Ryan C."/>
        </authorList>
    </citation>
    <scope>NUCLEOTIDE SEQUENCE [LARGE SCALE GENOMIC DNA]</scope>
</reference>
<evidence type="ECO:0000256" key="5">
    <source>
        <dbReference type="ARBA" id="ARBA00022825"/>
    </source>
</evidence>
<dbReference type="InterPro" id="IPR037045">
    <property type="entry name" value="S8pro/Inhibitor_I9_sf"/>
</dbReference>
<evidence type="ECO:0000256" key="7">
    <source>
        <dbReference type="SAM" id="MobiDB-lite"/>
    </source>
</evidence>
<dbReference type="InterPro" id="IPR023828">
    <property type="entry name" value="Peptidase_S8_Ser-AS"/>
</dbReference>
<feature type="domain" description="Peptidase S8/S53" evidence="9">
    <location>
        <begin position="153"/>
        <end position="256"/>
    </location>
</feature>
<evidence type="ECO:0000259" key="9">
    <source>
        <dbReference type="Pfam" id="PF00082"/>
    </source>
</evidence>
<proteinExistence type="inferred from homology"/>
<keyword evidence="2" id="KW-0645">Protease</keyword>
<dbReference type="InterPro" id="IPR045051">
    <property type="entry name" value="SBT"/>
</dbReference>
<evidence type="ECO:0000256" key="8">
    <source>
        <dbReference type="SAM" id="SignalP"/>
    </source>
</evidence>
<dbReference type="PROSITE" id="PS00138">
    <property type="entry name" value="SUBTILASE_SER"/>
    <property type="match status" value="1"/>
</dbReference>
<dbReference type="Pfam" id="PF00082">
    <property type="entry name" value="Peptidase_S8"/>
    <property type="match status" value="1"/>
</dbReference>
<dbReference type="PROSITE" id="PS51892">
    <property type="entry name" value="SUBTILASE"/>
    <property type="match status" value="1"/>
</dbReference>
<dbReference type="Gene3D" id="3.30.70.80">
    <property type="entry name" value="Peptidase S8 propeptide/proteinase inhibitor I9"/>
    <property type="match status" value="1"/>
</dbReference>
<feature type="domain" description="Inhibitor I9" evidence="10">
    <location>
        <begin position="29"/>
        <end position="90"/>
    </location>
</feature>
<accession>A0ABC8ZUY8</accession>
<sequence>MARLVGVVCALLAAGVTVIAAAETEAHSSYIVHVAEEHAPRSSHPRLLSRAYTSFLRDNLPASISQPAPRLLYSYAHAATDFAARLTKRQGVPVLCHRCRAIAIHRIRGKPTSTARPASSLTSRWDPPIPPPSLCIFLLRTPTPDAGAFGGTVVGPTPSSPRMASFSSRSPNRRAPEILKPDVTAPGVDILAAWTGENSPSQLASDPRRVRYNVISGTSMSCPHVSGIAALLRQAHPDWSPAAVKSALMTTAYNVDNAGDIIKDMSTGKASTPFVRGSAGPGTWTPTAPWTQASYRAAARHIHLLCNFKSALTTTAYVLDNAGNDMSTGKASTPSARGSGHVDPNRALDPGLVYLYDTDADDYFSFLCALGYTAEQIAILTCIYDEETDCSTHTASAGDLNYPAFSAVFGPSMDKVTQRRTVRNVGCNFRATYTANITSPAGVHVTVKPRKLQFDARQRTREYEITFAASRLREPGT</sequence>
<dbReference type="GO" id="GO:0008236">
    <property type="term" value="F:serine-type peptidase activity"/>
    <property type="evidence" value="ECO:0007669"/>
    <property type="project" value="UniProtKB-KW"/>
</dbReference>
<evidence type="ECO:0000313" key="13">
    <source>
        <dbReference type="Proteomes" id="UP001497457"/>
    </source>
</evidence>
<dbReference type="Gene3D" id="3.50.30.30">
    <property type="match status" value="1"/>
</dbReference>
<evidence type="ECO:0000259" key="11">
    <source>
        <dbReference type="Pfam" id="PF17766"/>
    </source>
</evidence>
<comment type="similarity">
    <text evidence="1 6">Belongs to the peptidase S8 family.</text>
</comment>
<dbReference type="InterPro" id="IPR041469">
    <property type="entry name" value="Subtilisin-like_FN3"/>
</dbReference>
<keyword evidence="4" id="KW-0378">Hydrolase</keyword>
<dbReference type="Gene3D" id="2.60.40.2310">
    <property type="match status" value="1"/>
</dbReference>
<name>A0ABC8ZUY8_9POAL</name>
<dbReference type="AlphaFoldDB" id="A0ABC8ZUY8"/>